<evidence type="ECO:0000256" key="2">
    <source>
        <dbReference type="SAM" id="Phobius"/>
    </source>
</evidence>
<protein>
    <recommendedName>
        <fullName evidence="5">MARVEL domain-containing protein</fullName>
    </recommendedName>
</protein>
<keyword evidence="2" id="KW-0812">Transmembrane</keyword>
<feature type="transmembrane region" description="Helical" evidence="2">
    <location>
        <begin position="35"/>
        <end position="55"/>
    </location>
</feature>
<evidence type="ECO:0008006" key="5">
    <source>
        <dbReference type="Google" id="ProtNLM"/>
    </source>
</evidence>
<evidence type="ECO:0000313" key="4">
    <source>
        <dbReference type="Proteomes" id="UP000283269"/>
    </source>
</evidence>
<dbReference type="Proteomes" id="UP000283269">
    <property type="component" value="Unassembled WGS sequence"/>
</dbReference>
<dbReference type="OrthoDB" id="3032457at2759"/>
<gene>
    <name evidence="3" type="ORF">CVT25_000280</name>
</gene>
<keyword evidence="2" id="KW-0472">Membrane</keyword>
<dbReference type="InParanoid" id="A0A409XM32"/>
<reference evidence="3 4" key="1">
    <citation type="journal article" date="2018" name="Evol. Lett.">
        <title>Horizontal gene cluster transfer increased hallucinogenic mushroom diversity.</title>
        <authorList>
            <person name="Reynolds H.T."/>
            <person name="Vijayakumar V."/>
            <person name="Gluck-Thaler E."/>
            <person name="Korotkin H.B."/>
            <person name="Matheny P.B."/>
            <person name="Slot J.C."/>
        </authorList>
    </citation>
    <scope>NUCLEOTIDE SEQUENCE [LARGE SCALE GENOMIC DNA]</scope>
    <source>
        <strain evidence="3 4">2631</strain>
    </source>
</reference>
<evidence type="ECO:0000256" key="1">
    <source>
        <dbReference type="SAM" id="MobiDB-lite"/>
    </source>
</evidence>
<keyword evidence="4" id="KW-1185">Reference proteome</keyword>
<comment type="caution">
    <text evidence="3">The sequence shown here is derived from an EMBL/GenBank/DDBJ whole genome shotgun (WGS) entry which is preliminary data.</text>
</comment>
<feature type="transmembrane region" description="Helical" evidence="2">
    <location>
        <begin position="174"/>
        <end position="198"/>
    </location>
</feature>
<evidence type="ECO:0000313" key="3">
    <source>
        <dbReference type="EMBL" id="PPQ91832.1"/>
    </source>
</evidence>
<keyword evidence="2" id="KW-1133">Transmembrane helix</keyword>
<sequence length="226" mass="24776">MIIDPQEIVASNADSSDVASTNTLVRSEHKFPHHLLKLVYASLFVSTLAFTFSIIDKIKSDPQYTVLNAVVATILAFIFTLPHHGATLLLKWRPHHQISYVLPFAPSSARAIGYLILLVGLWFGSTVVCARSLQVASSSRGTVSYTITPSNSTIKSISVTHPIPPELDDYWTSLASTLTSTVELILISTIALISYLYYRQQNKEYQAEPSNDNSQSVGVKGHISVA</sequence>
<feature type="transmembrane region" description="Helical" evidence="2">
    <location>
        <begin position="111"/>
        <end position="133"/>
    </location>
</feature>
<dbReference type="AlphaFoldDB" id="A0A409XM32"/>
<accession>A0A409XM32</accession>
<organism evidence="3 4">
    <name type="scientific">Psilocybe cyanescens</name>
    <dbReference type="NCBI Taxonomy" id="93625"/>
    <lineage>
        <taxon>Eukaryota</taxon>
        <taxon>Fungi</taxon>
        <taxon>Dikarya</taxon>
        <taxon>Basidiomycota</taxon>
        <taxon>Agaricomycotina</taxon>
        <taxon>Agaricomycetes</taxon>
        <taxon>Agaricomycetidae</taxon>
        <taxon>Agaricales</taxon>
        <taxon>Agaricineae</taxon>
        <taxon>Strophariaceae</taxon>
        <taxon>Psilocybe</taxon>
    </lineage>
</organism>
<proteinExistence type="predicted"/>
<feature type="region of interest" description="Disordered" evidence="1">
    <location>
        <begin position="207"/>
        <end position="226"/>
    </location>
</feature>
<name>A0A409XM32_PSICY</name>
<feature type="compositionally biased region" description="Polar residues" evidence="1">
    <location>
        <begin position="207"/>
        <end position="217"/>
    </location>
</feature>
<dbReference type="EMBL" id="NHYD01001238">
    <property type="protein sequence ID" value="PPQ91832.1"/>
    <property type="molecule type" value="Genomic_DNA"/>
</dbReference>
<feature type="transmembrane region" description="Helical" evidence="2">
    <location>
        <begin position="67"/>
        <end position="90"/>
    </location>
</feature>